<proteinExistence type="predicted"/>
<feature type="transmembrane region" description="Helical" evidence="1">
    <location>
        <begin position="111"/>
        <end position="131"/>
    </location>
</feature>
<accession>A0A9D3XQJ4</accession>
<evidence type="ECO:0000313" key="3">
    <source>
        <dbReference type="Proteomes" id="UP000827986"/>
    </source>
</evidence>
<sequence length="139" mass="15181">SSLPSDQSPLVWGCPPPRAAPGYGWATHTSCRSVSEGRLAGLNTIYLEDPEALDSVASDSEDESGPTCFCSTLVQIIDKNTKDDGHMDLRRTLSIELTDPVSHREHKKSCALLYTLLFMLSLITALGRSFWKTVMPTAP</sequence>
<reference evidence="2" key="1">
    <citation type="submission" date="2021-09" db="EMBL/GenBank/DDBJ databases">
        <title>The genome of Mauremys mutica provides insights into the evolution of semi-aquatic lifestyle.</title>
        <authorList>
            <person name="Gong S."/>
            <person name="Gao Y."/>
        </authorList>
    </citation>
    <scope>NUCLEOTIDE SEQUENCE</scope>
    <source>
        <strain evidence="2">MM-2020</strain>
        <tissue evidence="2">Muscle</tissue>
    </source>
</reference>
<dbReference type="EMBL" id="JAHDVG010000466">
    <property type="protein sequence ID" value="KAH1183385.1"/>
    <property type="molecule type" value="Genomic_DNA"/>
</dbReference>
<dbReference type="AlphaFoldDB" id="A0A9D3XQJ4"/>
<feature type="non-terminal residue" evidence="2">
    <location>
        <position position="1"/>
    </location>
</feature>
<keyword evidence="1" id="KW-1133">Transmembrane helix</keyword>
<dbReference type="Proteomes" id="UP000827986">
    <property type="component" value="Unassembled WGS sequence"/>
</dbReference>
<keyword evidence="3" id="KW-1185">Reference proteome</keyword>
<gene>
    <name evidence="2" type="ORF">KIL84_004877</name>
</gene>
<protein>
    <submittedName>
        <fullName evidence="2">Uncharacterized protein</fullName>
    </submittedName>
</protein>
<keyword evidence="1" id="KW-0812">Transmembrane</keyword>
<evidence type="ECO:0000313" key="2">
    <source>
        <dbReference type="EMBL" id="KAH1183385.1"/>
    </source>
</evidence>
<evidence type="ECO:0000256" key="1">
    <source>
        <dbReference type="SAM" id="Phobius"/>
    </source>
</evidence>
<name>A0A9D3XQJ4_9SAUR</name>
<keyword evidence="1" id="KW-0472">Membrane</keyword>
<organism evidence="2 3">
    <name type="scientific">Mauremys mutica</name>
    <name type="common">yellowpond turtle</name>
    <dbReference type="NCBI Taxonomy" id="74926"/>
    <lineage>
        <taxon>Eukaryota</taxon>
        <taxon>Metazoa</taxon>
        <taxon>Chordata</taxon>
        <taxon>Craniata</taxon>
        <taxon>Vertebrata</taxon>
        <taxon>Euteleostomi</taxon>
        <taxon>Archelosauria</taxon>
        <taxon>Testudinata</taxon>
        <taxon>Testudines</taxon>
        <taxon>Cryptodira</taxon>
        <taxon>Durocryptodira</taxon>
        <taxon>Testudinoidea</taxon>
        <taxon>Geoemydidae</taxon>
        <taxon>Geoemydinae</taxon>
        <taxon>Mauremys</taxon>
    </lineage>
</organism>
<comment type="caution">
    <text evidence="2">The sequence shown here is derived from an EMBL/GenBank/DDBJ whole genome shotgun (WGS) entry which is preliminary data.</text>
</comment>